<feature type="chain" id="PRO_5046436537" evidence="3">
    <location>
        <begin position="26"/>
        <end position="129"/>
    </location>
</feature>
<keyword evidence="2" id="KW-0472">Membrane</keyword>
<reference evidence="4 5" key="1">
    <citation type="journal article" date="2011" name="Int. J. Syst. Evol. Microbiol.">
        <title>Zhongshania antarctica gen. nov., sp. nov. and Zhongshania guokunii sp. nov., gammaproteobacteria respectively isolated from coastal attached (fast) ice and surface seawater of the Antarctic.</title>
        <authorList>
            <person name="Li H.J."/>
            <person name="Zhang X.Y."/>
            <person name="Chen C.X."/>
            <person name="Zhang Y.J."/>
            <person name="Gao Z.M."/>
            <person name="Yu Y."/>
            <person name="Chen X.L."/>
            <person name="Chen B."/>
            <person name="Zhang Y.Z."/>
        </authorList>
    </citation>
    <scope>NUCLEOTIDE SEQUENCE [LARGE SCALE GENOMIC DNA]</scope>
    <source>
        <strain evidence="4 5">15-R06ZXC-3</strain>
    </source>
</reference>
<evidence type="ECO:0000256" key="2">
    <source>
        <dbReference type="SAM" id="Phobius"/>
    </source>
</evidence>
<gene>
    <name evidence="4" type="ORF">AB4874_06900</name>
</gene>
<feature type="compositionally biased region" description="Basic and acidic residues" evidence="1">
    <location>
        <begin position="86"/>
        <end position="109"/>
    </location>
</feature>
<proteinExistence type="predicted"/>
<sequence length="129" mass="14970">MSLKTKMTALFTASALALGTFAATASPAAALGQKDRQALTVILGIGAAALILDSANNNQRRVRHAPPPPPRVVYREVRRHGHHVDRRVDRRDERRFERRVERRNDAYDRNRWDRNHWDRNAYYGRDSRR</sequence>
<evidence type="ECO:0000256" key="3">
    <source>
        <dbReference type="SAM" id="SignalP"/>
    </source>
</evidence>
<accession>A0ABV3TK85</accession>
<dbReference type="RefSeq" id="WP_368391422.1">
    <property type="nucleotide sequence ID" value="NZ_JBFRYC010000003.1"/>
</dbReference>
<name>A0ABV3TK85_9RHOB</name>
<dbReference type="EMBL" id="JBFRYC010000003">
    <property type="protein sequence ID" value="MEX1661378.1"/>
    <property type="molecule type" value="Genomic_DNA"/>
</dbReference>
<evidence type="ECO:0000313" key="4">
    <source>
        <dbReference type="EMBL" id="MEX1661378.1"/>
    </source>
</evidence>
<keyword evidence="2" id="KW-0812">Transmembrane</keyword>
<feature type="transmembrane region" description="Helical" evidence="2">
    <location>
        <begin position="38"/>
        <end position="55"/>
    </location>
</feature>
<feature type="region of interest" description="Disordered" evidence="1">
    <location>
        <begin position="78"/>
        <end position="109"/>
    </location>
</feature>
<organism evidence="4 5">
    <name type="scientific">Thioclava arctica</name>
    <dbReference type="NCBI Taxonomy" id="3238301"/>
    <lineage>
        <taxon>Bacteria</taxon>
        <taxon>Pseudomonadati</taxon>
        <taxon>Pseudomonadota</taxon>
        <taxon>Alphaproteobacteria</taxon>
        <taxon>Rhodobacterales</taxon>
        <taxon>Paracoccaceae</taxon>
        <taxon>Thioclava</taxon>
    </lineage>
</organism>
<comment type="caution">
    <text evidence="4">The sequence shown here is derived from an EMBL/GenBank/DDBJ whole genome shotgun (WGS) entry which is preliminary data.</text>
</comment>
<feature type="signal peptide" evidence="3">
    <location>
        <begin position="1"/>
        <end position="25"/>
    </location>
</feature>
<protein>
    <submittedName>
        <fullName evidence="4">Uncharacterized protein</fullName>
    </submittedName>
</protein>
<keyword evidence="2" id="KW-1133">Transmembrane helix</keyword>
<keyword evidence="3" id="KW-0732">Signal</keyword>
<dbReference type="Proteomes" id="UP001557465">
    <property type="component" value="Unassembled WGS sequence"/>
</dbReference>
<evidence type="ECO:0000256" key="1">
    <source>
        <dbReference type="SAM" id="MobiDB-lite"/>
    </source>
</evidence>
<evidence type="ECO:0000313" key="5">
    <source>
        <dbReference type="Proteomes" id="UP001557465"/>
    </source>
</evidence>
<keyword evidence="5" id="KW-1185">Reference proteome</keyword>